<accession>A0ABM8HA18</accession>
<dbReference type="EMBL" id="AP027735">
    <property type="protein sequence ID" value="BDZ57761.1"/>
    <property type="molecule type" value="Genomic_DNA"/>
</dbReference>
<sequence>MSEKESADRDAVSSVADEAVRLVSALAALGGDLAGSREHPAGADPAETDPLGGDDSAPGGDAAAEPVTCGCSNDAVSSVCGLCPVCRVATFVAEVQPETIEKVADLVSMVAGSLQSFAAQRRAEQAGTSGDKPPAADDDEQS</sequence>
<protein>
    <submittedName>
        <fullName evidence="2">Uncharacterized protein</fullName>
    </submittedName>
</protein>
<reference evidence="3" key="1">
    <citation type="journal article" date="2019" name="Int. J. Syst. Evol. Microbiol.">
        <title>The Global Catalogue of Microorganisms (GCM) 10K type strain sequencing project: providing services to taxonomists for standard genome sequencing and annotation.</title>
        <authorList>
            <consortium name="The Broad Institute Genomics Platform"/>
            <consortium name="The Broad Institute Genome Sequencing Center for Infectious Disease"/>
            <person name="Wu L."/>
            <person name="Ma J."/>
        </authorList>
    </citation>
    <scope>NUCLEOTIDE SEQUENCE [LARGE SCALE GENOMIC DNA]</scope>
    <source>
        <strain evidence="3">NBRC 110608</strain>
    </source>
</reference>
<evidence type="ECO:0000313" key="3">
    <source>
        <dbReference type="Proteomes" id="UP001321421"/>
    </source>
</evidence>
<proteinExistence type="predicted"/>
<evidence type="ECO:0000256" key="1">
    <source>
        <dbReference type="SAM" id="MobiDB-lite"/>
    </source>
</evidence>
<name>A0ABM8HA18_9MICO</name>
<organism evidence="2 3">
    <name type="scientific">Barrientosiimonas endolithica</name>
    <dbReference type="NCBI Taxonomy" id="1535208"/>
    <lineage>
        <taxon>Bacteria</taxon>
        <taxon>Bacillati</taxon>
        <taxon>Actinomycetota</taxon>
        <taxon>Actinomycetes</taxon>
        <taxon>Micrococcales</taxon>
        <taxon>Dermacoccaceae</taxon>
        <taxon>Barrientosiimonas</taxon>
    </lineage>
</organism>
<dbReference type="Proteomes" id="UP001321421">
    <property type="component" value="Chromosome"/>
</dbReference>
<keyword evidence="3" id="KW-1185">Reference proteome</keyword>
<gene>
    <name evidence="2" type="ORF">GCM10025872_14180</name>
</gene>
<evidence type="ECO:0000313" key="2">
    <source>
        <dbReference type="EMBL" id="BDZ57761.1"/>
    </source>
</evidence>
<dbReference type="RefSeq" id="WP_289232684.1">
    <property type="nucleotide sequence ID" value="NZ_AP027735.1"/>
</dbReference>
<feature type="compositionally biased region" description="Low complexity" evidence="1">
    <location>
        <begin position="49"/>
        <end position="64"/>
    </location>
</feature>
<feature type="region of interest" description="Disordered" evidence="1">
    <location>
        <begin position="119"/>
        <end position="142"/>
    </location>
</feature>
<feature type="region of interest" description="Disordered" evidence="1">
    <location>
        <begin position="33"/>
        <end position="67"/>
    </location>
</feature>